<sequence length="404" mass="44125">MNIRLLFLMYDYLPAFRPDVTVLFGKELKQLGIGTDLLGQVSGAKSLVEAKAWPAGEIFVYGRQRDGLLGQILRPLHDVALLFRLKPKHDVIQVRDKIRTGLLALGVARLTGRKMTYWMSFPFAEGFKLRAQQVGASQGLANQLFYRLRAAFAGHIYYRCLAPRVDHLFVQSEAMLDFMASKGVARSKMTAVPMGVDLALFAAGQCVVPRPPQLLGRKVLAYMGSLGQSRQSGFLLEVLRRVRVQEPTAILLLAGDGPSADERAWVRQAIVDSGLADHVWLTGWLPQAEGLALLRHADVGLSPIPRGVLFDVSSPTKAAEYLALGLPCVGNDIPDQKLVLEQSAAGLCVDMDAQAFADACLQVLQNADLAASLRAKGPPWVAANRSYQVLAHSVAAVYRSLVRD</sequence>
<dbReference type="Proteomes" id="UP000562027">
    <property type="component" value="Unassembled WGS sequence"/>
</dbReference>
<keyword evidence="2" id="KW-1185">Reference proteome</keyword>
<dbReference type="AlphaFoldDB" id="A0A840LA97"/>
<evidence type="ECO:0000313" key="2">
    <source>
        <dbReference type="Proteomes" id="UP000562027"/>
    </source>
</evidence>
<dbReference type="GO" id="GO:0016757">
    <property type="term" value="F:glycosyltransferase activity"/>
    <property type="evidence" value="ECO:0007669"/>
    <property type="project" value="TreeGrafter"/>
</dbReference>
<reference evidence="1 2" key="1">
    <citation type="submission" date="2020-08" db="EMBL/GenBank/DDBJ databases">
        <title>Functional genomics of gut bacteria from endangered species of beetles.</title>
        <authorList>
            <person name="Carlos-Shanley C."/>
        </authorList>
    </citation>
    <scope>NUCLEOTIDE SEQUENCE [LARGE SCALE GENOMIC DNA]</scope>
    <source>
        <strain evidence="1 2">S00239</strain>
    </source>
</reference>
<organism evidence="1 2">
    <name type="scientific">Roseateles oligotrophus</name>
    <dbReference type="NCBI Taxonomy" id="1769250"/>
    <lineage>
        <taxon>Bacteria</taxon>
        <taxon>Pseudomonadati</taxon>
        <taxon>Pseudomonadota</taxon>
        <taxon>Betaproteobacteria</taxon>
        <taxon>Burkholderiales</taxon>
        <taxon>Sphaerotilaceae</taxon>
        <taxon>Roseateles</taxon>
    </lineage>
</organism>
<gene>
    <name evidence="1" type="ORF">HNP55_000792</name>
</gene>
<dbReference type="PANTHER" id="PTHR12526">
    <property type="entry name" value="GLYCOSYLTRANSFERASE"/>
    <property type="match status" value="1"/>
</dbReference>
<dbReference type="PANTHER" id="PTHR12526:SF600">
    <property type="entry name" value="GLYCOSYL TRANSFERASE GROUP 1"/>
    <property type="match status" value="1"/>
</dbReference>
<dbReference type="RefSeq" id="WP_184296375.1">
    <property type="nucleotide sequence ID" value="NZ_JACHLP010000001.1"/>
</dbReference>
<dbReference type="SUPFAM" id="SSF53756">
    <property type="entry name" value="UDP-Glycosyltransferase/glycogen phosphorylase"/>
    <property type="match status" value="1"/>
</dbReference>
<protein>
    <submittedName>
        <fullName evidence="1">Glycosyltransferase involved in cell wall biosynthesis</fullName>
    </submittedName>
</protein>
<accession>A0A840LA97</accession>
<keyword evidence="1" id="KW-0808">Transferase</keyword>
<dbReference type="Pfam" id="PF13692">
    <property type="entry name" value="Glyco_trans_1_4"/>
    <property type="match status" value="1"/>
</dbReference>
<comment type="caution">
    <text evidence="1">The sequence shown here is derived from an EMBL/GenBank/DDBJ whole genome shotgun (WGS) entry which is preliminary data.</text>
</comment>
<proteinExistence type="predicted"/>
<evidence type="ECO:0000313" key="1">
    <source>
        <dbReference type="EMBL" id="MBB4842297.1"/>
    </source>
</evidence>
<dbReference type="EMBL" id="JACHLP010000001">
    <property type="protein sequence ID" value="MBB4842297.1"/>
    <property type="molecule type" value="Genomic_DNA"/>
</dbReference>
<name>A0A840LA97_9BURK</name>
<dbReference type="Gene3D" id="3.40.50.2000">
    <property type="entry name" value="Glycogen Phosphorylase B"/>
    <property type="match status" value="2"/>
</dbReference>